<dbReference type="RefSeq" id="WP_169772310.1">
    <property type="nucleotide sequence ID" value="NZ_JABCUR010000009.1"/>
</dbReference>
<dbReference type="GO" id="GO:0005524">
    <property type="term" value="F:ATP binding"/>
    <property type="evidence" value="ECO:0007669"/>
    <property type="project" value="UniProtKB-UniRule"/>
</dbReference>
<proteinExistence type="inferred from homology"/>
<reference evidence="7 8" key="1">
    <citation type="submission" date="2020-04" db="EMBL/GenBank/DDBJ databases">
        <title>Antimicrobial susceptibility and clonality of vaginal-derived multi-drug resistant Mobiluncus isolates in China.</title>
        <authorList>
            <person name="Zhang X."/>
        </authorList>
    </citation>
    <scope>NUCLEOTIDE SEQUENCE [LARGE SCALE GENOMIC DNA]</scope>
    <source>
        <strain evidence="7 8">13</strain>
    </source>
</reference>
<dbReference type="GO" id="GO:0006189">
    <property type="term" value="P:'de novo' IMP biosynthetic process"/>
    <property type="evidence" value="ECO:0007669"/>
    <property type="project" value="UniProtKB-UniRule"/>
</dbReference>
<evidence type="ECO:0000256" key="5">
    <source>
        <dbReference type="RuleBase" id="RU361200"/>
    </source>
</evidence>
<dbReference type="InterPro" id="IPR054350">
    <property type="entry name" value="PurT/PurK_preATP-grasp"/>
</dbReference>
<feature type="binding site" evidence="4">
    <location>
        <position position="146"/>
    </location>
    <ligand>
        <name>ATP</name>
        <dbReference type="ChEBI" id="CHEBI:30616"/>
    </ligand>
</feature>
<feature type="binding site" evidence="4">
    <location>
        <position position="190"/>
    </location>
    <ligand>
        <name>ATP</name>
        <dbReference type="ChEBI" id="CHEBI:30616"/>
    </ligand>
</feature>
<dbReference type="Pfam" id="PF22660">
    <property type="entry name" value="RS_preATP-grasp-like"/>
    <property type="match status" value="1"/>
</dbReference>
<gene>
    <name evidence="4 5" type="primary">purK</name>
    <name evidence="7" type="ORF">HHJ78_09420</name>
</gene>
<dbReference type="Gene3D" id="3.30.470.20">
    <property type="entry name" value="ATP-grasp fold, B domain"/>
    <property type="match status" value="1"/>
</dbReference>
<keyword evidence="3 4" id="KW-0067">ATP-binding</keyword>
<comment type="function">
    <text evidence="5">Catalyzes the ATP-dependent conversion of 5-aminoimidazole ribonucleotide (AIR) and HCO(3)- to N5-carboxyaminoimidazole ribonucleotide (N5-CAIR).</text>
</comment>
<evidence type="ECO:0000256" key="2">
    <source>
        <dbReference type="ARBA" id="ARBA00022755"/>
    </source>
</evidence>
<dbReference type="InterPro" id="IPR016185">
    <property type="entry name" value="PreATP-grasp_dom_sf"/>
</dbReference>
<dbReference type="Pfam" id="PF02222">
    <property type="entry name" value="ATP-grasp"/>
    <property type="match status" value="1"/>
</dbReference>
<evidence type="ECO:0000256" key="4">
    <source>
        <dbReference type="HAMAP-Rule" id="MF_01928"/>
    </source>
</evidence>
<protein>
    <recommendedName>
        <fullName evidence="4 5">N5-carboxyaminoimidazole ribonucleotide synthase</fullName>
        <shortName evidence="4 5">N5-CAIR synthase</shortName>
        <ecNumber evidence="4 5">6.3.4.18</ecNumber>
    </recommendedName>
    <alternativeName>
        <fullName evidence="4 5">5-(carboxyamino)imidazole ribonucleotide synthetase</fullName>
    </alternativeName>
</protein>
<dbReference type="GO" id="GO:0034028">
    <property type="term" value="F:5-(carboxyamino)imidazole ribonucleotide synthase activity"/>
    <property type="evidence" value="ECO:0007669"/>
    <property type="project" value="UniProtKB-UniRule"/>
</dbReference>
<feature type="binding site" evidence="4">
    <location>
        <position position="106"/>
    </location>
    <ligand>
        <name>ATP</name>
        <dbReference type="ChEBI" id="CHEBI:30616"/>
    </ligand>
</feature>
<name>A0A7Y0U2J6_9ACTO</name>
<dbReference type="GO" id="GO:0004638">
    <property type="term" value="F:phosphoribosylaminoimidazole carboxylase activity"/>
    <property type="evidence" value="ECO:0007669"/>
    <property type="project" value="InterPro"/>
</dbReference>
<feature type="binding site" evidence="4">
    <location>
        <begin position="272"/>
        <end position="273"/>
    </location>
    <ligand>
        <name>ATP</name>
        <dbReference type="ChEBI" id="CHEBI:30616"/>
    </ligand>
</feature>
<dbReference type="PANTHER" id="PTHR11609">
    <property type="entry name" value="PURINE BIOSYNTHESIS PROTEIN 6/7, PUR6/7"/>
    <property type="match status" value="1"/>
</dbReference>
<evidence type="ECO:0000259" key="6">
    <source>
        <dbReference type="PROSITE" id="PS50975"/>
    </source>
</evidence>
<comment type="catalytic activity">
    <reaction evidence="4 5">
        <text>5-amino-1-(5-phospho-beta-D-ribosyl)imidazole + hydrogencarbonate + ATP = 5-carboxyamino-1-(5-phospho-D-ribosyl)imidazole + ADP + phosphate + 2 H(+)</text>
        <dbReference type="Rhea" id="RHEA:19317"/>
        <dbReference type="ChEBI" id="CHEBI:15378"/>
        <dbReference type="ChEBI" id="CHEBI:17544"/>
        <dbReference type="ChEBI" id="CHEBI:30616"/>
        <dbReference type="ChEBI" id="CHEBI:43474"/>
        <dbReference type="ChEBI" id="CHEBI:58730"/>
        <dbReference type="ChEBI" id="CHEBI:137981"/>
        <dbReference type="ChEBI" id="CHEBI:456216"/>
        <dbReference type="EC" id="6.3.4.18"/>
    </reaction>
</comment>
<dbReference type="NCBIfam" id="TIGR01161">
    <property type="entry name" value="purK"/>
    <property type="match status" value="1"/>
</dbReference>
<dbReference type="InterPro" id="IPR011054">
    <property type="entry name" value="Rudment_hybrid_motif"/>
</dbReference>
<dbReference type="EMBL" id="JABCUR010000009">
    <property type="protein sequence ID" value="NMW65724.1"/>
    <property type="molecule type" value="Genomic_DNA"/>
</dbReference>
<dbReference type="InterPro" id="IPR040686">
    <property type="entry name" value="PurK_C"/>
</dbReference>
<dbReference type="SUPFAM" id="SSF52440">
    <property type="entry name" value="PreATP-grasp domain"/>
    <property type="match status" value="1"/>
</dbReference>
<dbReference type="UniPathway" id="UPA00074">
    <property type="reaction ID" value="UER00942"/>
</dbReference>
<dbReference type="Gene3D" id="3.30.1490.20">
    <property type="entry name" value="ATP-grasp fold, A domain"/>
    <property type="match status" value="1"/>
</dbReference>
<dbReference type="SUPFAM" id="SSF56059">
    <property type="entry name" value="Glutathione synthetase ATP-binding domain-like"/>
    <property type="match status" value="1"/>
</dbReference>
<dbReference type="InterPro" id="IPR005875">
    <property type="entry name" value="PurK"/>
</dbReference>
<comment type="function">
    <text evidence="4">Catalyzes the ATP-dependent conversion of 5-aminoimidazole ribonucleotide (AIR) and HCO(3)(-) to N5-carboxyaminoimidazole ribonucleotide (N5-CAIR).</text>
</comment>
<dbReference type="Proteomes" id="UP000578252">
    <property type="component" value="Unassembled WGS sequence"/>
</dbReference>
<dbReference type="PROSITE" id="PS50975">
    <property type="entry name" value="ATP_GRASP"/>
    <property type="match status" value="1"/>
</dbReference>
<dbReference type="NCBIfam" id="NF004679">
    <property type="entry name" value="PRK06019.1-5"/>
    <property type="match status" value="1"/>
</dbReference>
<dbReference type="SUPFAM" id="SSF51246">
    <property type="entry name" value="Rudiment single hybrid motif"/>
    <property type="match status" value="1"/>
</dbReference>
<comment type="caution">
    <text evidence="4">Lacks conserved residue(s) required for the propagation of feature annotation.</text>
</comment>
<evidence type="ECO:0000256" key="3">
    <source>
        <dbReference type="ARBA" id="ARBA00022840"/>
    </source>
</evidence>
<dbReference type="GO" id="GO:0005829">
    <property type="term" value="C:cytosol"/>
    <property type="evidence" value="ECO:0007669"/>
    <property type="project" value="TreeGrafter"/>
</dbReference>
<dbReference type="InterPro" id="IPR011761">
    <property type="entry name" value="ATP-grasp"/>
</dbReference>
<feature type="binding site" evidence="4">
    <location>
        <begin position="182"/>
        <end position="185"/>
    </location>
    <ligand>
        <name>ATP</name>
        <dbReference type="ChEBI" id="CHEBI:30616"/>
    </ligand>
</feature>
<dbReference type="AlphaFoldDB" id="A0A7Y0U2J6"/>
<keyword evidence="2 4" id="KW-0658">Purine biosynthesis</keyword>
<dbReference type="HAMAP" id="MF_01928">
    <property type="entry name" value="PurK"/>
    <property type="match status" value="1"/>
</dbReference>
<evidence type="ECO:0000313" key="8">
    <source>
        <dbReference type="Proteomes" id="UP000578252"/>
    </source>
</evidence>
<evidence type="ECO:0000256" key="1">
    <source>
        <dbReference type="ARBA" id="ARBA00022741"/>
    </source>
</evidence>
<dbReference type="Pfam" id="PF17769">
    <property type="entry name" value="PurK_C"/>
    <property type="match status" value="1"/>
</dbReference>
<dbReference type="InterPro" id="IPR013815">
    <property type="entry name" value="ATP_grasp_subdomain_1"/>
</dbReference>
<sequence>MYQPPVVACIGAGQLARMMATAAGELGMALRVMANSADDPAALVLPETQVIVGSPADTAALSRLLAGASVLTFEHELIPDTVFDQAAAAGVAVHPRREALVYAKDKLAMRRRLGELGLPMPAWVEGDDIDGVAQLGKHCGWPLVAKVTHGGYDGRGVEFVTNLFDYQEWRERLDSGTQCLVEQRVPFTRELAVLGARRGSGEMRIWPVVQTWQESGQCAAVLQAPHETETKVFAQAEAIARRVAAELDVTGVFAVELFEVQSPSGKSQLYINELAMRPHNSGHWTQDGCVTSQFEQHLRAVLDLPLGVTTPTAPVTAMANVLGSALEDPGQAAATVMERYPNVKIHLYRKGNRPGRKLGHVNVSGLSPEALLAEARGAADLLMGKGAGS</sequence>
<dbReference type="EC" id="6.3.4.18" evidence="4 5"/>
<comment type="pathway">
    <text evidence="4 5">Purine metabolism; IMP biosynthesis via de novo pathway; 5-amino-1-(5-phospho-D-ribosyl)imidazole-4-carboxylate from 5-amino-1-(5-phospho-D-ribosyl)imidazole (N5-CAIR route): step 1/2.</text>
</comment>
<dbReference type="InterPro" id="IPR003135">
    <property type="entry name" value="ATP-grasp_carboxylate-amine"/>
</dbReference>
<evidence type="ECO:0000313" key="7">
    <source>
        <dbReference type="EMBL" id="NMW65724.1"/>
    </source>
</evidence>
<comment type="subunit">
    <text evidence="4 5">Homodimer.</text>
</comment>
<accession>A0A7Y0U2J6</accession>
<feature type="domain" description="ATP-grasp" evidence="6">
    <location>
        <begin position="110"/>
        <end position="302"/>
    </location>
</feature>
<comment type="caution">
    <text evidence="7">The sequence shown here is derived from an EMBL/GenBank/DDBJ whole genome shotgun (WGS) entry which is preliminary data.</text>
</comment>
<organism evidence="7 8">
    <name type="scientific">Mobiluncus mulieris</name>
    <dbReference type="NCBI Taxonomy" id="2052"/>
    <lineage>
        <taxon>Bacteria</taxon>
        <taxon>Bacillati</taxon>
        <taxon>Actinomycetota</taxon>
        <taxon>Actinomycetes</taxon>
        <taxon>Actinomycetales</taxon>
        <taxon>Actinomycetaceae</taxon>
        <taxon>Mobiluncus</taxon>
    </lineage>
</organism>
<dbReference type="NCBIfam" id="NF004680">
    <property type="entry name" value="PRK06019.1-6"/>
    <property type="match status" value="1"/>
</dbReference>
<dbReference type="GO" id="GO:0046872">
    <property type="term" value="F:metal ion binding"/>
    <property type="evidence" value="ECO:0007669"/>
    <property type="project" value="InterPro"/>
</dbReference>
<dbReference type="PANTHER" id="PTHR11609:SF5">
    <property type="entry name" value="PHOSPHORIBOSYLAMINOIMIDAZOLE CARBOXYLASE"/>
    <property type="match status" value="1"/>
</dbReference>
<dbReference type="Gene3D" id="3.40.50.20">
    <property type="match status" value="1"/>
</dbReference>
<keyword evidence="4 5" id="KW-0436">Ligase</keyword>
<comment type="similarity">
    <text evidence="4 5">Belongs to the PurK/PurT family.</text>
</comment>
<keyword evidence="1 4" id="KW-0547">Nucleotide-binding</keyword>